<organism evidence="1 2">
    <name type="scientific">Xanthomonas oryzae pv. oryzae (strain PXO99A)</name>
    <dbReference type="NCBI Taxonomy" id="360094"/>
    <lineage>
        <taxon>Bacteria</taxon>
        <taxon>Pseudomonadati</taxon>
        <taxon>Pseudomonadota</taxon>
        <taxon>Gammaproteobacteria</taxon>
        <taxon>Lysobacterales</taxon>
        <taxon>Lysobacteraceae</taxon>
        <taxon>Xanthomonas</taxon>
    </lineage>
</organism>
<protein>
    <submittedName>
        <fullName evidence="1">Uncharacterized protein</fullName>
    </submittedName>
</protein>
<proteinExistence type="predicted"/>
<dbReference type="InterPro" id="IPR029058">
    <property type="entry name" value="AB_hydrolase_fold"/>
</dbReference>
<dbReference type="eggNOG" id="COG3675">
    <property type="taxonomic scope" value="Bacteria"/>
</dbReference>
<name>A0A0K0GGP2_XANOP</name>
<dbReference type="EMBL" id="CP000967">
    <property type="protein sequence ID" value="ACD57306.1"/>
    <property type="molecule type" value="Genomic_DNA"/>
</dbReference>
<sequence length="145" mass="16028">MRPPRKSFRNYVQVSVRAAWYCHIYSTLAHGAQLQATTPTVESGHWTSSIDHTERCVMPYDRFQRTFALSSLANWVSTRSGPQSVLQADCQQMLTDTVSLSSNQQVIGNWQLVWGPQVWQAPDSVLSGNVMYVAHTAAMPGAGGA</sequence>
<evidence type="ECO:0000313" key="2">
    <source>
        <dbReference type="Proteomes" id="UP000001740"/>
    </source>
</evidence>
<evidence type="ECO:0000313" key="1">
    <source>
        <dbReference type="EMBL" id="ACD57306.1"/>
    </source>
</evidence>
<dbReference type="KEGG" id="xop:PXO_04031"/>
<dbReference type="Proteomes" id="UP000001740">
    <property type="component" value="Chromosome"/>
</dbReference>
<reference evidence="1 2" key="1">
    <citation type="journal article" date="2008" name="BMC Genomics">
        <title>Genome sequence and rapid evolution of the rice pathogen Xanthomonas oryzae pv. oryzae PXO99A.</title>
        <authorList>
            <person name="Salzberg S.L."/>
            <person name="Sommer D.D."/>
            <person name="Schatz M.C."/>
            <person name="Phillippy A.M."/>
            <person name="Rabinowicz P.D."/>
            <person name="Tsuge S."/>
            <person name="Furutani A."/>
            <person name="Ochiai H."/>
            <person name="Delcher A.L."/>
            <person name="Kelley D."/>
            <person name="Madupu R."/>
            <person name="Puiu D."/>
            <person name="Radune D."/>
            <person name="Shumway M."/>
            <person name="Trapnell C."/>
            <person name="Aparna G."/>
            <person name="Jha G."/>
            <person name="Pandey A."/>
            <person name="Patil P.B."/>
            <person name="Ishihara H."/>
            <person name="Meyer D.F."/>
            <person name="Szurek B."/>
            <person name="Verdier V."/>
            <person name="Koebnik R."/>
            <person name="Dow J.M."/>
            <person name="Ryan R.P."/>
            <person name="Hirata H."/>
            <person name="Tsuyumu S."/>
            <person name="Won Lee S."/>
            <person name="Seo Y.S."/>
            <person name="Sriariyanum M."/>
            <person name="Ronald P.C."/>
            <person name="Sonti R.V."/>
            <person name="Van Sluys M.A."/>
            <person name="Leach J.E."/>
            <person name="White F.F."/>
            <person name="Bogdanove A.J."/>
        </authorList>
    </citation>
    <scope>NUCLEOTIDE SEQUENCE [LARGE SCALE GENOMIC DNA]</scope>
    <source>
        <strain evidence="1 2">PXO99A</strain>
    </source>
</reference>
<accession>A0A0K0GGP2</accession>
<dbReference type="Gene3D" id="3.40.50.1820">
    <property type="entry name" value="alpha/beta hydrolase"/>
    <property type="match status" value="1"/>
</dbReference>
<dbReference type="AlphaFoldDB" id="A0A0K0GGP2"/>
<dbReference type="HOGENOM" id="CLU_1786150_0_0_6"/>
<gene>
    <name evidence="1" type="ordered locus">PXO_04031</name>
</gene>